<dbReference type="Proteomes" id="UP000297890">
    <property type="component" value="Unassembled WGS sequence"/>
</dbReference>
<dbReference type="GO" id="GO:0005829">
    <property type="term" value="C:cytosol"/>
    <property type="evidence" value="ECO:0007669"/>
    <property type="project" value="TreeGrafter"/>
</dbReference>
<dbReference type="Pfam" id="PF04386">
    <property type="entry name" value="SspB"/>
    <property type="match status" value="1"/>
</dbReference>
<dbReference type="PIRSF" id="PIRSF005276">
    <property type="entry name" value="SspB"/>
    <property type="match status" value="1"/>
</dbReference>
<dbReference type="AlphaFoldDB" id="A0A4Z0FB49"/>
<dbReference type="RefSeq" id="WP_135281323.1">
    <property type="nucleotide sequence ID" value="NZ_SRIO01000005.1"/>
</dbReference>
<keyword evidence="2" id="KW-0645">Protease</keyword>
<proteinExistence type="predicted"/>
<dbReference type="SUPFAM" id="SSF101738">
    <property type="entry name" value="SspB-like"/>
    <property type="match status" value="1"/>
</dbReference>
<keyword evidence="3" id="KW-1185">Reference proteome</keyword>
<keyword evidence="2" id="KW-0378">Hydrolase</keyword>
<dbReference type="GO" id="GO:0008233">
    <property type="term" value="F:peptidase activity"/>
    <property type="evidence" value="ECO:0007669"/>
    <property type="project" value="UniProtKB-KW"/>
</dbReference>
<reference evidence="2 3" key="1">
    <citation type="journal article" date="2019" name="ISME J.">
        <title>Candidatus Macondimonas diazotrophica, a novel gammaproteobacterial genus dominating crude-oil-contaminated coastal sediments.</title>
        <authorList>
            <person name="Karthikeyan S."/>
            <person name="Konstantinidis K."/>
        </authorList>
    </citation>
    <scope>NUCLEOTIDE SEQUENCE [LARGE SCALE GENOMIC DNA]</scope>
    <source>
        <strain evidence="2 3">KTK01</strain>
    </source>
</reference>
<dbReference type="InterPro" id="IPR036760">
    <property type="entry name" value="SspB-like_sf"/>
</dbReference>
<dbReference type="PANTHER" id="PTHR37486">
    <property type="entry name" value="STRINGENT STARVATION PROTEIN B"/>
    <property type="match status" value="1"/>
</dbReference>
<feature type="region of interest" description="Disordered" evidence="1">
    <location>
        <begin position="97"/>
        <end position="131"/>
    </location>
</feature>
<dbReference type="GO" id="GO:0006508">
    <property type="term" value="P:proteolysis"/>
    <property type="evidence" value="ECO:0007669"/>
    <property type="project" value="UniProtKB-KW"/>
</dbReference>
<dbReference type="GO" id="GO:0045732">
    <property type="term" value="P:positive regulation of protein catabolic process"/>
    <property type="evidence" value="ECO:0007669"/>
    <property type="project" value="TreeGrafter"/>
</dbReference>
<comment type="caution">
    <text evidence="2">The sequence shown here is derived from an EMBL/GenBank/DDBJ whole genome shotgun (WGS) entry which is preliminary data.</text>
</comment>
<dbReference type="GO" id="GO:0005840">
    <property type="term" value="C:ribosome"/>
    <property type="evidence" value="ECO:0007669"/>
    <property type="project" value="TreeGrafter"/>
</dbReference>
<organism evidence="2 3">
    <name type="scientific">Candidatus Macondimonas diazotrophica</name>
    <dbReference type="NCBI Taxonomy" id="2305248"/>
    <lineage>
        <taxon>Bacteria</taxon>
        <taxon>Pseudomonadati</taxon>
        <taxon>Pseudomonadota</taxon>
        <taxon>Gammaproteobacteria</taxon>
        <taxon>Chromatiales</taxon>
        <taxon>Ectothiorhodospiraceae</taxon>
        <taxon>Candidatus Macondimonas</taxon>
    </lineage>
</organism>
<evidence type="ECO:0000256" key="1">
    <source>
        <dbReference type="SAM" id="MobiDB-lite"/>
    </source>
</evidence>
<protein>
    <submittedName>
        <fullName evidence="2">ClpXP protease specificity-enhancing factor</fullName>
    </submittedName>
</protein>
<accession>A0A4Z0FB49</accession>
<dbReference type="NCBIfam" id="NF008769">
    <property type="entry name" value="PRK11798.2-5"/>
    <property type="match status" value="1"/>
</dbReference>
<evidence type="ECO:0000313" key="3">
    <source>
        <dbReference type="Proteomes" id="UP000297890"/>
    </source>
</evidence>
<dbReference type="OrthoDB" id="9797358at2"/>
<evidence type="ECO:0000313" key="2">
    <source>
        <dbReference type="EMBL" id="TFZ83023.1"/>
    </source>
</evidence>
<dbReference type="InterPro" id="IPR007481">
    <property type="entry name" value="SspB"/>
</dbReference>
<dbReference type="PANTHER" id="PTHR37486:SF1">
    <property type="entry name" value="STRINGENT STARVATION PROTEIN B"/>
    <property type="match status" value="1"/>
</dbReference>
<gene>
    <name evidence="2" type="ORF">E4680_05120</name>
</gene>
<name>A0A4Z0FB49_9GAMM</name>
<dbReference type="Gene3D" id="2.30.30.220">
    <property type="entry name" value="SspB-like"/>
    <property type="match status" value="1"/>
</dbReference>
<sequence>MLSRKPYLLRAIHEWICDNGMTPHVLVDCEQPGVEVPAEVIRDGRVVLNISPMAAHRLSMTNQGIDFSARFNGHERHIRFPPRAVLAIYARENGQGLMFSEADDGDEPPPDNPPVDPSSGSGGRPKLSVVK</sequence>
<dbReference type="EMBL" id="SRIO01000005">
    <property type="protein sequence ID" value="TFZ83023.1"/>
    <property type="molecule type" value="Genomic_DNA"/>
</dbReference>